<name>A0A1M5CVU3_9FIRM</name>
<dbReference type="InterPro" id="IPR050270">
    <property type="entry name" value="DegV_domain_contain"/>
</dbReference>
<dbReference type="NCBIfam" id="TIGR00762">
    <property type="entry name" value="DegV"/>
    <property type="match status" value="1"/>
</dbReference>
<dbReference type="Gene3D" id="3.30.1180.10">
    <property type="match status" value="1"/>
</dbReference>
<dbReference type="InterPro" id="IPR043168">
    <property type="entry name" value="DegV_C"/>
</dbReference>
<evidence type="ECO:0000256" key="3">
    <source>
        <dbReference type="SAM" id="Coils"/>
    </source>
</evidence>
<dbReference type="InterPro" id="IPR003797">
    <property type="entry name" value="DegV"/>
</dbReference>
<keyword evidence="5" id="KW-1185">Reference proteome</keyword>
<dbReference type="RefSeq" id="WP_073240201.1">
    <property type="nucleotide sequence ID" value="NZ_FQUY01000038.1"/>
</dbReference>
<gene>
    <name evidence="4" type="ORF">SAMN02745133_03040</name>
</gene>
<keyword evidence="3" id="KW-0175">Coiled coil</keyword>
<dbReference type="Gene3D" id="2.20.28.50">
    <property type="entry name" value="degv family protein"/>
    <property type="match status" value="1"/>
</dbReference>
<dbReference type="SUPFAM" id="SSF82549">
    <property type="entry name" value="DAK1/DegV-like"/>
    <property type="match status" value="1"/>
</dbReference>
<dbReference type="AlphaFoldDB" id="A0A1M5CVU3"/>
<dbReference type="Pfam" id="PF02645">
    <property type="entry name" value="DegV"/>
    <property type="match status" value="1"/>
</dbReference>
<reference evidence="5" key="1">
    <citation type="submission" date="2016-11" db="EMBL/GenBank/DDBJ databases">
        <authorList>
            <person name="Varghese N."/>
            <person name="Submissions S."/>
        </authorList>
    </citation>
    <scope>NUCLEOTIDE SEQUENCE [LARGE SCALE GENOMIC DNA]</scope>
    <source>
        <strain evidence="5">DSM 12395</strain>
    </source>
</reference>
<evidence type="ECO:0000256" key="2">
    <source>
        <dbReference type="ARBA" id="ARBA00023121"/>
    </source>
</evidence>
<proteinExistence type="predicted"/>
<keyword evidence="2" id="KW-0446">Lipid-binding</keyword>
<dbReference type="GO" id="GO:0008289">
    <property type="term" value="F:lipid binding"/>
    <property type="evidence" value="ECO:0007669"/>
    <property type="project" value="UniProtKB-KW"/>
</dbReference>
<comment type="function">
    <text evidence="1">May bind long-chain fatty acids, such as palmitate, and may play a role in lipid transport or fatty acid metabolism.</text>
</comment>
<feature type="coiled-coil region" evidence="3">
    <location>
        <begin position="205"/>
        <end position="232"/>
    </location>
</feature>
<dbReference type="EMBL" id="FQUY01000038">
    <property type="protein sequence ID" value="SHF58868.1"/>
    <property type="molecule type" value="Genomic_DNA"/>
</dbReference>
<dbReference type="STRING" id="1121429.SAMN02745133_03040"/>
<dbReference type="PANTHER" id="PTHR33434:SF3">
    <property type="entry name" value="DEGV DOMAIN-CONTAINING PROTEIN YITS"/>
    <property type="match status" value="1"/>
</dbReference>
<sequence length="290" mass="32837">MKLRIMTDSNCDLPLNFIKENEIIVAPFPYFIKDQNYNDDFGKSIGYKEFYEAIRRGEMPKTSQITPFVFEEYFRTFLEKSNSIIYIAFSSALSQTYNNALIARDIIMKKNPTADISVIDSRSATVGQGLLVFYASEMLKQGKTKEEIVRWIESNKHKVNHWFTVDDLAHLKRGGRISSTSAVLGTILEIKPVLFVDNQGGLTFAKKVKGRRKAIKALAEELQNRIINAKEQTIFICHRDCLEDAEFLKNIILDKIEVKNVIVNYAGPIVGAHTGPGMLAVTFLGENRTA</sequence>
<dbReference type="PANTHER" id="PTHR33434">
    <property type="entry name" value="DEGV DOMAIN-CONTAINING PROTEIN DR_1986-RELATED"/>
    <property type="match status" value="1"/>
</dbReference>
<dbReference type="PROSITE" id="PS51482">
    <property type="entry name" value="DEGV"/>
    <property type="match status" value="1"/>
</dbReference>
<dbReference type="Gene3D" id="3.40.50.10440">
    <property type="entry name" value="Dihydroxyacetone kinase, domain 1"/>
    <property type="match status" value="1"/>
</dbReference>
<dbReference type="OrthoDB" id="9780216at2"/>
<accession>A0A1M5CVU3</accession>
<evidence type="ECO:0000256" key="1">
    <source>
        <dbReference type="ARBA" id="ARBA00003238"/>
    </source>
</evidence>
<dbReference type="Proteomes" id="UP000184148">
    <property type="component" value="Unassembled WGS sequence"/>
</dbReference>
<evidence type="ECO:0000313" key="5">
    <source>
        <dbReference type="Proteomes" id="UP000184148"/>
    </source>
</evidence>
<protein>
    <submittedName>
        <fullName evidence="4">EDD domain protein, DegV family</fullName>
    </submittedName>
</protein>
<evidence type="ECO:0000313" key="4">
    <source>
        <dbReference type="EMBL" id="SHF58868.1"/>
    </source>
</evidence>
<organism evidence="4 5">
    <name type="scientific">Desulforamulus putei DSM 12395</name>
    <dbReference type="NCBI Taxonomy" id="1121429"/>
    <lineage>
        <taxon>Bacteria</taxon>
        <taxon>Bacillati</taxon>
        <taxon>Bacillota</taxon>
        <taxon>Clostridia</taxon>
        <taxon>Eubacteriales</taxon>
        <taxon>Peptococcaceae</taxon>
        <taxon>Desulforamulus</taxon>
    </lineage>
</organism>